<dbReference type="RefSeq" id="WP_089652998.1">
    <property type="nucleotide sequence ID" value="NZ_FNIZ01000013.1"/>
</dbReference>
<evidence type="ECO:0000259" key="7">
    <source>
        <dbReference type="PROSITE" id="PS51099"/>
    </source>
</evidence>
<dbReference type="GO" id="GO:0022877">
    <property type="term" value="F:protein-N(PI)-phosphohistidine-fructose phosphotransferase system transporter activity"/>
    <property type="evidence" value="ECO:0007669"/>
    <property type="project" value="InterPro"/>
</dbReference>
<dbReference type="InterPro" id="IPR003501">
    <property type="entry name" value="PTS_EIIB_2/3"/>
</dbReference>
<dbReference type="PROSITE" id="PS51099">
    <property type="entry name" value="PTS_EIIB_TYPE_2"/>
    <property type="match status" value="1"/>
</dbReference>
<keyword evidence="2" id="KW-0597">Phosphoprotein</keyword>
<dbReference type="InterPro" id="IPR050864">
    <property type="entry name" value="Bacterial_PTS_Sugar_Transport"/>
</dbReference>
<dbReference type="CDD" id="cd05569">
    <property type="entry name" value="PTS_IIB_fructose"/>
    <property type="match status" value="1"/>
</dbReference>
<evidence type="ECO:0000256" key="5">
    <source>
        <dbReference type="ARBA" id="ARBA00022683"/>
    </source>
</evidence>
<evidence type="ECO:0000256" key="1">
    <source>
        <dbReference type="ARBA" id="ARBA00022448"/>
    </source>
</evidence>
<dbReference type="Proteomes" id="UP000198860">
    <property type="component" value="Unassembled WGS sequence"/>
</dbReference>
<dbReference type="GO" id="GO:0090563">
    <property type="term" value="F:protein-phosphocysteine-sugar phosphotransferase activity"/>
    <property type="evidence" value="ECO:0007669"/>
    <property type="project" value="TreeGrafter"/>
</dbReference>
<reference evidence="9" key="1">
    <citation type="submission" date="2016-10" db="EMBL/GenBank/DDBJ databases">
        <authorList>
            <person name="Varghese N."/>
            <person name="Submissions S."/>
        </authorList>
    </citation>
    <scope>NUCLEOTIDE SEQUENCE [LARGE SCALE GENOMIC DNA]</scope>
    <source>
        <strain evidence="9">CGMCC 1.3703</strain>
    </source>
</reference>
<keyword evidence="1" id="KW-0813">Transport</keyword>
<dbReference type="OrthoDB" id="9782569at2"/>
<keyword evidence="4" id="KW-0808">Transferase</keyword>
<dbReference type="Gene3D" id="3.40.50.2300">
    <property type="match status" value="1"/>
</dbReference>
<gene>
    <name evidence="8" type="ORF">SAMN05421677_11368</name>
</gene>
<keyword evidence="5" id="KW-0598">Phosphotransferase system</keyword>
<protein>
    <submittedName>
        <fullName evidence="8">PTS system, fructose-specific IIB component</fullName>
    </submittedName>
</protein>
<dbReference type="InterPro" id="IPR013011">
    <property type="entry name" value="PTS_EIIB_2"/>
</dbReference>
<sequence>MKIVGVAACTVGIAHTYIAQEKMENAGKKAGHEIAIETQGTIGTENELSSQQIQEADIVIMAADVKIAGRERFEGKRIIQVPTEVAVKSPNKLIKKAEEVLKQKQAQ</sequence>
<dbReference type="PANTHER" id="PTHR30505:SF0">
    <property type="entry name" value="FRUCTOSE-LIKE PTS SYSTEM EIIBC COMPONENT-RELATED"/>
    <property type="match status" value="1"/>
</dbReference>
<dbReference type="Pfam" id="PF02302">
    <property type="entry name" value="PTS_IIB"/>
    <property type="match status" value="1"/>
</dbReference>
<evidence type="ECO:0000313" key="8">
    <source>
        <dbReference type="EMBL" id="SDP18817.1"/>
    </source>
</evidence>
<evidence type="ECO:0000256" key="6">
    <source>
        <dbReference type="ARBA" id="ARBA00022777"/>
    </source>
</evidence>
<dbReference type="SUPFAM" id="SSF52794">
    <property type="entry name" value="PTS system IIB component-like"/>
    <property type="match status" value="1"/>
</dbReference>
<dbReference type="AlphaFoldDB" id="A0A1H0QN96"/>
<organism evidence="8 9">
    <name type="scientific">Halobacillus aidingensis</name>
    <dbReference type="NCBI Taxonomy" id="240303"/>
    <lineage>
        <taxon>Bacteria</taxon>
        <taxon>Bacillati</taxon>
        <taxon>Bacillota</taxon>
        <taxon>Bacilli</taxon>
        <taxon>Bacillales</taxon>
        <taxon>Bacillaceae</taxon>
        <taxon>Halobacillus</taxon>
    </lineage>
</organism>
<keyword evidence="9" id="KW-1185">Reference proteome</keyword>
<keyword evidence="6" id="KW-0418">Kinase</keyword>
<name>A0A1H0QN96_HALAD</name>
<dbReference type="GO" id="GO:0016301">
    <property type="term" value="F:kinase activity"/>
    <property type="evidence" value="ECO:0007669"/>
    <property type="project" value="UniProtKB-KW"/>
</dbReference>
<dbReference type="PANTHER" id="PTHR30505">
    <property type="entry name" value="FRUCTOSE-LIKE PERMEASE"/>
    <property type="match status" value="1"/>
</dbReference>
<dbReference type="STRING" id="240303.SAMN05421677_11368"/>
<keyword evidence="3" id="KW-0762">Sugar transport</keyword>
<evidence type="ECO:0000256" key="3">
    <source>
        <dbReference type="ARBA" id="ARBA00022597"/>
    </source>
</evidence>
<feature type="domain" description="PTS EIIB type-2" evidence="7">
    <location>
        <begin position="1"/>
        <end position="99"/>
    </location>
</feature>
<evidence type="ECO:0000256" key="4">
    <source>
        <dbReference type="ARBA" id="ARBA00022679"/>
    </source>
</evidence>
<dbReference type="GO" id="GO:0009401">
    <property type="term" value="P:phosphoenolpyruvate-dependent sugar phosphotransferase system"/>
    <property type="evidence" value="ECO:0007669"/>
    <property type="project" value="UniProtKB-KW"/>
</dbReference>
<evidence type="ECO:0000256" key="2">
    <source>
        <dbReference type="ARBA" id="ARBA00022553"/>
    </source>
</evidence>
<dbReference type="InterPro" id="IPR003353">
    <property type="entry name" value="PTS_IIB_fruc"/>
</dbReference>
<dbReference type="GO" id="GO:0005886">
    <property type="term" value="C:plasma membrane"/>
    <property type="evidence" value="ECO:0007669"/>
    <property type="project" value="TreeGrafter"/>
</dbReference>
<evidence type="ECO:0000313" key="9">
    <source>
        <dbReference type="Proteomes" id="UP000198860"/>
    </source>
</evidence>
<dbReference type="NCBIfam" id="TIGR00829">
    <property type="entry name" value="FRU"/>
    <property type="match status" value="1"/>
</dbReference>
<dbReference type="InterPro" id="IPR036095">
    <property type="entry name" value="PTS_EIIB-like_sf"/>
</dbReference>
<accession>A0A1H0QN96</accession>
<dbReference type="EMBL" id="FNIZ01000013">
    <property type="protein sequence ID" value="SDP18817.1"/>
    <property type="molecule type" value="Genomic_DNA"/>
</dbReference>
<proteinExistence type="predicted"/>